<name>A0A067N9J4_BOTB1</name>
<dbReference type="EMBL" id="KL198017">
    <property type="protein sequence ID" value="KDQ20777.1"/>
    <property type="molecule type" value="Genomic_DNA"/>
</dbReference>
<dbReference type="Proteomes" id="UP000027195">
    <property type="component" value="Unassembled WGS sequence"/>
</dbReference>
<evidence type="ECO:0000313" key="2">
    <source>
        <dbReference type="Proteomes" id="UP000027195"/>
    </source>
</evidence>
<reference evidence="2" key="1">
    <citation type="journal article" date="2014" name="Proc. Natl. Acad. Sci. U.S.A.">
        <title>Extensive sampling of basidiomycete genomes demonstrates inadequacy of the white-rot/brown-rot paradigm for wood decay fungi.</title>
        <authorList>
            <person name="Riley R."/>
            <person name="Salamov A.A."/>
            <person name="Brown D.W."/>
            <person name="Nagy L.G."/>
            <person name="Floudas D."/>
            <person name="Held B.W."/>
            <person name="Levasseur A."/>
            <person name="Lombard V."/>
            <person name="Morin E."/>
            <person name="Otillar R."/>
            <person name="Lindquist E.A."/>
            <person name="Sun H."/>
            <person name="LaButti K.M."/>
            <person name="Schmutz J."/>
            <person name="Jabbour D."/>
            <person name="Luo H."/>
            <person name="Baker S.E."/>
            <person name="Pisabarro A.G."/>
            <person name="Walton J.D."/>
            <person name="Blanchette R.A."/>
            <person name="Henrissat B."/>
            <person name="Martin F."/>
            <person name="Cullen D."/>
            <person name="Hibbett D.S."/>
            <person name="Grigoriev I.V."/>
        </authorList>
    </citation>
    <scope>NUCLEOTIDE SEQUENCE [LARGE SCALE GENOMIC DNA]</scope>
    <source>
        <strain evidence="2">FD-172 SS1</strain>
    </source>
</reference>
<evidence type="ECO:0000313" key="1">
    <source>
        <dbReference type="EMBL" id="KDQ20777.1"/>
    </source>
</evidence>
<dbReference type="InParanoid" id="A0A067N9J4"/>
<dbReference type="AlphaFoldDB" id="A0A067N9J4"/>
<gene>
    <name evidence="1" type="ORF">BOTBODRAFT_169497</name>
</gene>
<accession>A0A067N9J4</accession>
<sequence length="149" mass="16894">MLYIDQPVGTASPQGFSYGKQMVFTSEDAAKGVYQLLCSLRTDTLVQYPEIASYALGIIFEFCHLCVTAVTSTTRLDGSTTQRYVNHHQNQRSRWIKACYKNDDAATRTRAKGARDDLAIYQLFVRRSIYDVRNTSHDPYPSHPIPSHP</sequence>
<dbReference type="HOGENOM" id="CLU_1749333_0_0_1"/>
<organism evidence="1 2">
    <name type="scientific">Botryobasidium botryosum (strain FD-172 SS1)</name>
    <dbReference type="NCBI Taxonomy" id="930990"/>
    <lineage>
        <taxon>Eukaryota</taxon>
        <taxon>Fungi</taxon>
        <taxon>Dikarya</taxon>
        <taxon>Basidiomycota</taxon>
        <taxon>Agaricomycotina</taxon>
        <taxon>Agaricomycetes</taxon>
        <taxon>Cantharellales</taxon>
        <taxon>Botryobasidiaceae</taxon>
        <taxon>Botryobasidium</taxon>
    </lineage>
</organism>
<proteinExistence type="predicted"/>
<protein>
    <submittedName>
        <fullName evidence="1">Uncharacterized protein</fullName>
    </submittedName>
</protein>
<keyword evidence="2" id="KW-1185">Reference proteome</keyword>